<sequence>MGRRKRTGGSGRAKIYPGDFDITWSEKRNYWKKPKKGSKDPAELIRVCWLQVTGTKTVKTGKSYEITFNISFTEKSFGWNGLPLFMMYKIGENGNSTPIKIKPLEETETKKRFNIPYPEEKLIVKIPGDKGDEKLCFGFYETQSNRWKGGLSIHHATVKEV</sequence>
<accession>A0ACC1A250</accession>
<reference evidence="2" key="1">
    <citation type="journal article" date="2023" name="G3 (Bethesda)">
        <title>Genome assembly and association tests identify interacting loci associated with vigor, precocity, and sex in interspecific pistachio rootstocks.</title>
        <authorList>
            <person name="Palmer W."/>
            <person name="Jacygrad E."/>
            <person name="Sagayaradj S."/>
            <person name="Cavanaugh K."/>
            <person name="Han R."/>
            <person name="Bertier L."/>
            <person name="Beede B."/>
            <person name="Kafkas S."/>
            <person name="Golino D."/>
            <person name="Preece J."/>
            <person name="Michelmore R."/>
        </authorList>
    </citation>
    <scope>NUCLEOTIDE SEQUENCE [LARGE SCALE GENOMIC DNA]</scope>
</reference>
<proteinExistence type="predicted"/>
<comment type="caution">
    <text evidence="1">The sequence shown here is derived from an EMBL/GenBank/DDBJ whole genome shotgun (WGS) entry which is preliminary data.</text>
</comment>
<evidence type="ECO:0000313" key="2">
    <source>
        <dbReference type="Proteomes" id="UP001164250"/>
    </source>
</evidence>
<gene>
    <name evidence="1" type="ORF">Patl1_09901</name>
</gene>
<evidence type="ECO:0000313" key="1">
    <source>
        <dbReference type="EMBL" id="KAJ0081107.1"/>
    </source>
</evidence>
<keyword evidence="2" id="KW-1185">Reference proteome</keyword>
<organism evidence="1 2">
    <name type="scientific">Pistacia atlantica</name>
    <dbReference type="NCBI Taxonomy" id="434234"/>
    <lineage>
        <taxon>Eukaryota</taxon>
        <taxon>Viridiplantae</taxon>
        <taxon>Streptophyta</taxon>
        <taxon>Embryophyta</taxon>
        <taxon>Tracheophyta</taxon>
        <taxon>Spermatophyta</taxon>
        <taxon>Magnoliopsida</taxon>
        <taxon>eudicotyledons</taxon>
        <taxon>Gunneridae</taxon>
        <taxon>Pentapetalae</taxon>
        <taxon>rosids</taxon>
        <taxon>malvids</taxon>
        <taxon>Sapindales</taxon>
        <taxon>Anacardiaceae</taxon>
        <taxon>Pistacia</taxon>
    </lineage>
</organism>
<protein>
    <submittedName>
        <fullName evidence="1">Uncharacterized protein</fullName>
    </submittedName>
</protein>
<dbReference type="Proteomes" id="UP001164250">
    <property type="component" value="Chromosome 12"/>
</dbReference>
<name>A0ACC1A250_9ROSI</name>
<dbReference type="EMBL" id="CM047908">
    <property type="protein sequence ID" value="KAJ0081107.1"/>
    <property type="molecule type" value="Genomic_DNA"/>
</dbReference>